<evidence type="ECO:0000313" key="1">
    <source>
        <dbReference type="EMBL" id="CAI2361199.1"/>
    </source>
</evidence>
<accession>A0AAD1X587</accession>
<name>A0AAD1X587_EUPCR</name>
<evidence type="ECO:0000313" key="2">
    <source>
        <dbReference type="Proteomes" id="UP001295684"/>
    </source>
</evidence>
<protein>
    <submittedName>
        <fullName evidence="1">Uncharacterized protein</fullName>
    </submittedName>
</protein>
<gene>
    <name evidence="1" type="ORF">ECRASSUSDP1_LOCUS2509</name>
</gene>
<comment type="caution">
    <text evidence="1">The sequence shown here is derived from an EMBL/GenBank/DDBJ whole genome shotgun (WGS) entry which is preliminary data.</text>
</comment>
<dbReference type="EMBL" id="CAMPGE010002397">
    <property type="protein sequence ID" value="CAI2361199.1"/>
    <property type="molecule type" value="Genomic_DNA"/>
</dbReference>
<dbReference type="Proteomes" id="UP001295684">
    <property type="component" value="Unassembled WGS sequence"/>
</dbReference>
<keyword evidence="2" id="KW-1185">Reference proteome</keyword>
<proteinExistence type="predicted"/>
<reference evidence="1" key="1">
    <citation type="submission" date="2023-07" db="EMBL/GenBank/DDBJ databases">
        <authorList>
            <consortium name="AG Swart"/>
            <person name="Singh M."/>
            <person name="Singh A."/>
            <person name="Seah K."/>
            <person name="Emmerich C."/>
        </authorList>
    </citation>
    <scope>NUCLEOTIDE SEQUENCE</scope>
    <source>
        <strain evidence="1">DP1</strain>
    </source>
</reference>
<sequence>MNNRNTFGKLHGVVKSGRKEVSSKIIKISEPLLAKNVRFECNFTFLSLLARENQRKTIERTLNESTISHFGTDINTIETNLDQISGEEIIKSVVCRNIAKEQKNDLEERKNKIIMKNQNKSDLLKEEQSKTPEIIFKEKIPILTEKKEAAVQELHKTPDQDPNPEKYNEYMVNHYSLPKKLRSSIRKISPPKEFKKIGILHRLIPTELKSTEHLNSKLSRSWMLYVLLYKLLGSNPNVPWASTRISKLPFKTRLKQCRKRAKEIGYSRNIEYDARNIIIEASEVKLCFRSVSNRAKYLIFCDEVSSWSEFS</sequence>
<dbReference type="AlphaFoldDB" id="A0AAD1X587"/>
<organism evidence="1 2">
    <name type="scientific">Euplotes crassus</name>
    <dbReference type="NCBI Taxonomy" id="5936"/>
    <lineage>
        <taxon>Eukaryota</taxon>
        <taxon>Sar</taxon>
        <taxon>Alveolata</taxon>
        <taxon>Ciliophora</taxon>
        <taxon>Intramacronucleata</taxon>
        <taxon>Spirotrichea</taxon>
        <taxon>Hypotrichia</taxon>
        <taxon>Euplotida</taxon>
        <taxon>Euplotidae</taxon>
        <taxon>Moneuplotes</taxon>
    </lineage>
</organism>